<protein>
    <submittedName>
        <fullName evidence="1">Uncharacterized protein</fullName>
    </submittedName>
</protein>
<organism evidence="1">
    <name type="scientific">Compsopogon caeruleus</name>
    <dbReference type="NCBI Taxonomy" id="31354"/>
    <lineage>
        <taxon>Eukaryota</taxon>
        <taxon>Rhodophyta</taxon>
        <taxon>Compsopogonophyceae</taxon>
        <taxon>Compsopogonales</taxon>
        <taxon>Compsopogonaceae</taxon>
        <taxon>Compsopogon</taxon>
    </lineage>
</organism>
<dbReference type="EMBL" id="HBGH01003135">
    <property type="protein sequence ID" value="CAD9227828.1"/>
    <property type="molecule type" value="Transcribed_RNA"/>
</dbReference>
<dbReference type="AlphaFoldDB" id="A0A7S1T8T3"/>
<reference evidence="1" key="1">
    <citation type="submission" date="2021-01" db="EMBL/GenBank/DDBJ databases">
        <authorList>
            <person name="Corre E."/>
            <person name="Pelletier E."/>
            <person name="Niang G."/>
            <person name="Scheremetjew M."/>
            <person name="Finn R."/>
            <person name="Kale V."/>
            <person name="Holt S."/>
            <person name="Cochrane G."/>
            <person name="Meng A."/>
            <person name="Brown T."/>
            <person name="Cohen L."/>
        </authorList>
    </citation>
    <scope>NUCLEOTIDE SEQUENCE</scope>
    <source>
        <strain evidence="1">SAG 36.94</strain>
    </source>
</reference>
<sequence>MASTTLPTDDGYVRSPFPCCDVAALQELFAMVAGAPTSTHAVGFRRLLMTITAMGGVEGAIPPSMGVQILEAAACSAAREGDIRLLGSALTALIDEWYPIYTNKTAPASFLSGASEFVAMYILYWACVVTQPCDVGLSLQKVQLLPVAADSAPLAHAMEISHAWRAQNYVRFGRLLDASPMKLRLVGQYGFHDMTTRAAAVRSRAFRGSLPELPQFLSMGESCCKPSP</sequence>
<accession>A0A7S1T8T3</accession>
<evidence type="ECO:0000313" key="1">
    <source>
        <dbReference type="EMBL" id="CAD9227828.1"/>
    </source>
</evidence>
<name>A0A7S1T8T3_9RHOD</name>
<proteinExistence type="predicted"/>
<gene>
    <name evidence="1" type="ORF">CCAE0312_LOCUS1693</name>
</gene>